<dbReference type="SUPFAM" id="SSF52317">
    <property type="entry name" value="Class I glutamine amidotransferase-like"/>
    <property type="match status" value="1"/>
</dbReference>
<evidence type="ECO:0000256" key="2">
    <source>
        <dbReference type="ARBA" id="ARBA00005153"/>
    </source>
</evidence>
<evidence type="ECO:0000256" key="7">
    <source>
        <dbReference type="ARBA" id="ARBA00022840"/>
    </source>
</evidence>
<dbReference type="Pfam" id="PF00958">
    <property type="entry name" value="GMP_synt_C"/>
    <property type="match status" value="1"/>
</dbReference>
<evidence type="ECO:0000256" key="3">
    <source>
        <dbReference type="ARBA" id="ARBA00022598"/>
    </source>
</evidence>
<dbReference type="InterPro" id="IPR017926">
    <property type="entry name" value="GATASE"/>
</dbReference>
<dbReference type="AlphaFoldDB" id="A0A9D2BE22"/>
<dbReference type="FunFam" id="3.30.300.10:FF:000002">
    <property type="entry name" value="GMP synthase [glutamine-hydrolyzing]"/>
    <property type="match status" value="1"/>
</dbReference>
<reference evidence="12" key="2">
    <citation type="submission" date="2021-04" db="EMBL/GenBank/DDBJ databases">
        <authorList>
            <person name="Gilroy R."/>
        </authorList>
    </citation>
    <scope>NUCLEOTIDE SEQUENCE</scope>
    <source>
        <strain evidence="12">ChiSxjej3B15-1167</strain>
    </source>
</reference>
<comment type="caution">
    <text evidence="12">The sequence shown here is derived from an EMBL/GenBank/DDBJ whole genome shotgun (WGS) entry which is preliminary data.</text>
</comment>
<keyword evidence="7 9" id="KW-0067">ATP-binding</keyword>
<dbReference type="CDD" id="cd01742">
    <property type="entry name" value="GATase1_GMP_Synthase"/>
    <property type="match status" value="1"/>
</dbReference>
<proteinExistence type="inferred from homology"/>
<evidence type="ECO:0000256" key="5">
    <source>
        <dbReference type="ARBA" id="ARBA00022749"/>
    </source>
</evidence>
<dbReference type="InterPro" id="IPR022955">
    <property type="entry name" value="GMP_synthase"/>
</dbReference>
<keyword evidence="4 9" id="KW-0547">Nucleotide-binding</keyword>
<sequence length="514" mass="57306">MKRETVIVIDFGGQYNQLVARRVRECNVYCEIYSYRTDIETIKKMNPKGIILTGGPNSCYEADSPTYTKELFELGIPVLGLCYGAQLMMHILGGKVEAAKVREYGKTEVFVDTESPLFTDIEPSTICWMSHFDYISQPAPGFTVCAHTKDCPVAAAEDRSRNLYAIQFHPEVLHTVRGKEILSNFVYNVCHCAGDWKMDSFVQDSIKAIREKVGDGKVLLALSGGVDSSVAAGLLSRAIGKQLTCVFVDHGLLRKNEGDEVENVFGPNGDFDLNFIRVNAQERYYKKLAGVTEPEQKRKIIGEEFIRVFEEEAKKIGAVDYLAQGTIYPDVVESGLGGESAVIKSHHNVGGLPDYVDFKEIIEPLRDLFKDEVRKAGLELGIPENLVFRQPFPGPGLGIRIIGEVTAEKVRIVQDADAIYREEIAKAGLDKEINQYFAALTNMRSVGVMGDERTYDYAVALRAVKTIDFMTAESAEIPFEVLQKVMSRIINEVKGVNRVFYDLTSKPPGTIEFE</sequence>
<dbReference type="Proteomes" id="UP000886805">
    <property type="component" value="Unassembled WGS sequence"/>
</dbReference>
<feature type="active site" description="Nucleophile" evidence="9">
    <location>
        <position position="82"/>
    </location>
</feature>
<dbReference type="Gene3D" id="3.40.50.620">
    <property type="entry name" value="HUPs"/>
    <property type="match status" value="1"/>
</dbReference>
<comment type="catalytic activity">
    <reaction evidence="9">
        <text>XMP + L-glutamine + ATP + H2O = GMP + L-glutamate + AMP + diphosphate + 2 H(+)</text>
        <dbReference type="Rhea" id="RHEA:11680"/>
        <dbReference type="ChEBI" id="CHEBI:15377"/>
        <dbReference type="ChEBI" id="CHEBI:15378"/>
        <dbReference type="ChEBI" id="CHEBI:29985"/>
        <dbReference type="ChEBI" id="CHEBI:30616"/>
        <dbReference type="ChEBI" id="CHEBI:33019"/>
        <dbReference type="ChEBI" id="CHEBI:57464"/>
        <dbReference type="ChEBI" id="CHEBI:58115"/>
        <dbReference type="ChEBI" id="CHEBI:58359"/>
        <dbReference type="ChEBI" id="CHEBI:456215"/>
        <dbReference type="EC" id="6.3.5.2"/>
    </reaction>
</comment>
<dbReference type="InterPro" id="IPR029062">
    <property type="entry name" value="Class_I_gatase-like"/>
</dbReference>
<evidence type="ECO:0000313" key="12">
    <source>
        <dbReference type="EMBL" id="HIX72643.1"/>
    </source>
</evidence>
<dbReference type="GO" id="GO:0005524">
    <property type="term" value="F:ATP binding"/>
    <property type="evidence" value="ECO:0007669"/>
    <property type="project" value="UniProtKB-UniRule"/>
</dbReference>
<dbReference type="HAMAP" id="MF_00344">
    <property type="entry name" value="GMP_synthase"/>
    <property type="match status" value="1"/>
</dbReference>
<dbReference type="Pfam" id="PF00117">
    <property type="entry name" value="GATase"/>
    <property type="match status" value="1"/>
</dbReference>
<keyword evidence="5 9" id="KW-0332">GMP biosynthesis</keyword>
<reference evidence="12" key="1">
    <citation type="journal article" date="2021" name="PeerJ">
        <title>Extensive microbial diversity within the chicken gut microbiome revealed by metagenomics and culture.</title>
        <authorList>
            <person name="Gilroy R."/>
            <person name="Ravi A."/>
            <person name="Getino M."/>
            <person name="Pursley I."/>
            <person name="Horton D.L."/>
            <person name="Alikhan N.F."/>
            <person name="Baker D."/>
            <person name="Gharbi K."/>
            <person name="Hall N."/>
            <person name="Watson M."/>
            <person name="Adriaenssens E.M."/>
            <person name="Foster-Nyarko E."/>
            <person name="Jarju S."/>
            <person name="Secka A."/>
            <person name="Antonio M."/>
            <person name="Oren A."/>
            <person name="Chaudhuri R.R."/>
            <person name="La Ragione R."/>
            <person name="Hildebrand F."/>
            <person name="Pallen M.J."/>
        </authorList>
    </citation>
    <scope>NUCLEOTIDE SEQUENCE</scope>
    <source>
        <strain evidence="12">ChiSxjej3B15-1167</strain>
    </source>
</reference>
<dbReference type="EMBL" id="DXEQ01000189">
    <property type="protein sequence ID" value="HIX72643.1"/>
    <property type="molecule type" value="Genomic_DNA"/>
</dbReference>
<dbReference type="PRINTS" id="PR00099">
    <property type="entry name" value="CPSGATASE"/>
</dbReference>
<dbReference type="PROSITE" id="PS51273">
    <property type="entry name" value="GATASE_TYPE_1"/>
    <property type="match status" value="1"/>
</dbReference>
<keyword evidence="6 9" id="KW-0658">Purine biosynthesis</keyword>
<accession>A0A9D2BE22</accession>
<dbReference type="Gene3D" id="3.40.50.880">
    <property type="match status" value="1"/>
</dbReference>
<evidence type="ECO:0000259" key="11">
    <source>
        <dbReference type="PROSITE" id="PS51553"/>
    </source>
</evidence>
<dbReference type="InterPro" id="IPR001674">
    <property type="entry name" value="GMP_synth_C"/>
</dbReference>
<dbReference type="Gene3D" id="3.30.300.10">
    <property type="match status" value="1"/>
</dbReference>
<dbReference type="FunFam" id="3.40.50.880:FF:000001">
    <property type="entry name" value="GMP synthase [glutamine-hydrolyzing]"/>
    <property type="match status" value="1"/>
</dbReference>
<dbReference type="GO" id="GO:0005829">
    <property type="term" value="C:cytosol"/>
    <property type="evidence" value="ECO:0007669"/>
    <property type="project" value="TreeGrafter"/>
</dbReference>
<feature type="active site" evidence="9">
    <location>
        <position position="169"/>
    </location>
</feature>
<comment type="subunit">
    <text evidence="9">Homodimer.</text>
</comment>
<dbReference type="EC" id="6.3.5.2" evidence="9"/>
<keyword evidence="3 9" id="KW-0436">Ligase</keyword>
<dbReference type="PRINTS" id="PR00096">
    <property type="entry name" value="GATASE"/>
</dbReference>
<name>A0A9D2BE22_9FIRM</name>
<dbReference type="InterPro" id="IPR004739">
    <property type="entry name" value="GMP_synth_GATase"/>
</dbReference>
<evidence type="ECO:0000256" key="10">
    <source>
        <dbReference type="PROSITE-ProRule" id="PRU00886"/>
    </source>
</evidence>
<evidence type="ECO:0000256" key="4">
    <source>
        <dbReference type="ARBA" id="ARBA00022741"/>
    </source>
</evidence>
<comment type="function">
    <text evidence="1 9">Catalyzes the synthesis of GMP from XMP.</text>
</comment>
<dbReference type="SUPFAM" id="SSF54810">
    <property type="entry name" value="GMP synthetase C-terminal dimerisation domain"/>
    <property type="match status" value="1"/>
</dbReference>
<dbReference type="CDD" id="cd01997">
    <property type="entry name" value="GMP_synthase_C"/>
    <property type="match status" value="1"/>
</dbReference>
<organism evidence="12 13">
    <name type="scientific">Candidatus Anaerobutyricum stercoripullorum</name>
    <dbReference type="NCBI Taxonomy" id="2838456"/>
    <lineage>
        <taxon>Bacteria</taxon>
        <taxon>Bacillati</taxon>
        <taxon>Bacillota</taxon>
        <taxon>Clostridia</taxon>
        <taxon>Lachnospirales</taxon>
        <taxon>Lachnospiraceae</taxon>
        <taxon>Anaerobutyricum</taxon>
    </lineage>
</organism>
<evidence type="ECO:0000256" key="8">
    <source>
        <dbReference type="ARBA" id="ARBA00022962"/>
    </source>
</evidence>
<dbReference type="GO" id="GO:0003921">
    <property type="term" value="F:GMP synthase activity"/>
    <property type="evidence" value="ECO:0007669"/>
    <property type="project" value="InterPro"/>
</dbReference>
<protein>
    <recommendedName>
        <fullName evidence="9">GMP synthase [glutamine-hydrolyzing]</fullName>
        <ecNumber evidence="9">6.3.5.2</ecNumber>
    </recommendedName>
    <alternativeName>
        <fullName evidence="9">GMP synthetase</fullName>
    </alternativeName>
    <alternativeName>
        <fullName evidence="9">Glutamine amidotransferase</fullName>
    </alternativeName>
</protein>
<keyword evidence="8 9" id="KW-0315">Glutamine amidotransferase</keyword>
<evidence type="ECO:0000256" key="1">
    <source>
        <dbReference type="ARBA" id="ARBA00002332"/>
    </source>
</evidence>
<feature type="domain" description="GMPS ATP-PPase" evidence="11">
    <location>
        <begin position="196"/>
        <end position="389"/>
    </location>
</feature>
<gene>
    <name evidence="9 12" type="primary">guaA</name>
    <name evidence="12" type="ORF">H9849_06435</name>
</gene>
<feature type="active site" evidence="9">
    <location>
        <position position="171"/>
    </location>
</feature>
<dbReference type="PROSITE" id="PS51553">
    <property type="entry name" value="GMPS_ATP_PPASE"/>
    <property type="match status" value="1"/>
</dbReference>
<evidence type="ECO:0000256" key="9">
    <source>
        <dbReference type="HAMAP-Rule" id="MF_00344"/>
    </source>
</evidence>
<evidence type="ECO:0000256" key="6">
    <source>
        <dbReference type="ARBA" id="ARBA00022755"/>
    </source>
</evidence>
<dbReference type="NCBIfam" id="NF000848">
    <property type="entry name" value="PRK00074.1"/>
    <property type="match status" value="1"/>
</dbReference>
<feature type="binding site" evidence="10">
    <location>
        <begin position="223"/>
        <end position="229"/>
    </location>
    <ligand>
        <name>ATP</name>
        <dbReference type="ChEBI" id="CHEBI:30616"/>
    </ligand>
</feature>
<dbReference type="PANTHER" id="PTHR11922">
    <property type="entry name" value="GMP SYNTHASE-RELATED"/>
    <property type="match status" value="1"/>
</dbReference>
<dbReference type="PANTHER" id="PTHR11922:SF2">
    <property type="entry name" value="GMP SYNTHASE [GLUTAMINE-HYDROLYZING]"/>
    <property type="match status" value="1"/>
</dbReference>
<dbReference type="InterPro" id="IPR025777">
    <property type="entry name" value="GMPS_ATP_PPase_dom"/>
</dbReference>
<dbReference type="InterPro" id="IPR014729">
    <property type="entry name" value="Rossmann-like_a/b/a_fold"/>
</dbReference>
<dbReference type="SUPFAM" id="SSF52402">
    <property type="entry name" value="Adenine nucleotide alpha hydrolases-like"/>
    <property type="match status" value="1"/>
</dbReference>
<dbReference type="FunFam" id="3.40.50.620:FF:000001">
    <property type="entry name" value="GMP synthase [glutamine-hydrolyzing]"/>
    <property type="match status" value="1"/>
</dbReference>
<evidence type="ECO:0000313" key="13">
    <source>
        <dbReference type="Proteomes" id="UP000886805"/>
    </source>
</evidence>
<comment type="pathway">
    <text evidence="2 9">Purine metabolism; GMP biosynthesis; GMP from XMP (L-Gln route): step 1/1.</text>
</comment>
<dbReference type="NCBIfam" id="TIGR00884">
    <property type="entry name" value="guaA_Cterm"/>
    <property type="match status" value="1"/>
</dbReference>
<dbReference type="NCBIfam" id="TIGR00888">
    <property type="entry name" value="guaA_Nterm"/>
    <property type="match status" value="1"/>
</dbReference>